<evidence type="ECO:0000259" key="1">
    <source>
        <dbReference type="Pfam" id="PF05699"/>
    </source>
</evidence>
<dbReference type="InterPro" id="IPR025525">
    <property type="entry name" value="hAT-like_transposase_RNase-H"/>
</dbReference>
<sequence length="230" mass="26487">MTFKMKDKFDKYWGECNLLMTIASILDPRYKMQLVIFYFSKIYLIEFEAKRKIDVVKYAIYDLYNYYVEMHKSQQPSQTNMDNGSSNKTSLLEKNKTKNKSEFDMWAQSVECVTPSKSDLDVYLEEGRYISTSGESFDALQWWKANTLKFKILSKMAKDVLSIPVTTVASKSTFSAGGRVLDQYRSSLKPETVQALICTGDWLKHDYKIVNSTSSMMVNSTSLPQATTRS</sequence>
<dbReference type="AlphaFoldDB" id="A0AAQ3L0C8"/>
<feature type="domain" description="HAT C-terminal dimerisation" evidence="1">
    <location>
        <begin position="119"/>
        <end position="203"/>
    </location>
</feature>
<reference evidence="3 4" key="1">
    <citation type="submission" date="2023-10" db="EMBL/GenBank/DDBJ databases">
        <title>Chromosome-scale genome assembly provides insights into flower coloration mechanisms of Canna indica.</title>
        <authorList>
            <person name="Li C."/>
        </authorList>
    </citation>
    <scope>NUCLEOTIDE SEQUENCE [LARGE SCALE GENOMIC DNA]</scope>
    <source>
        <tissue evidence="3">Flower</tissue>
    </source>
</reference>
<dbReference type="GO" id="GO:0046983">
    <property type="term" value="F:protein dimerization activity"/>
    <property type="evidence" value="ECO:0007669"/>
    <property type="project" value="InterPro"/>
</dbReference>
<keyword evidence="4" id="KW-1185">Reference proteome</keyword>
<gene>
    <name evidence="3" type="ORF">Cni_G26947</name>
</gene>
<dbReference type="Pfam" id="PF14372">
    <property type="entry name" value="hAT-like_RNase-H"/>
    <property type="match status" value="1"/>
</dbReference>
<feature type="domain" description="hAT-like transposase RNase-H fold" evidence="2">
    <location>
        <begin position="1"/>
        <end position="67"/>
    </location>
</feature>
<proteinExistence type="predicted"/>
<dbReference type="Pfam" id="PF05699">
    <property type="entry name" value="Dimer_Tnp_hAT"/>
    <property type="match status" value="1"/>
</dbReference>
<dbReference type="InterPro" id="IPR008906">
    <property type="entry name" value="HATC_C_dom"/>
</dbReference>
<dbReference type="EMBL" id="CP136897">
    <property type="protein sequence ID" value="WOL18154.1"/>
    <property type="molecule type" value="Genomic_DNA"/>
</dbReference>
<dbReference type="Proteomes" id="UP001327560">
    <property type="component" value="Chromosome 8"/>
</dbReference>
<dbReference type="InterPro" id="IPR012337">
    <property type="entry name" value="RNaseH-like_sf"/>
</dbReference>
<evidence type="ECO:0000259" key="2">
    <source>
        <dbReference type="Pfam" id="PF14372"/>
    </source>
</evidence>
<accession>A0AAQ3L0C8</accession>
<dbReference type="GO" id="GO:0003677">
    <property type="term" value="F:DNA binding"/>
    <property type="evidence" value="ECO:0007669"/>
    <property type="project" value="InterPro"/>
</dbReference>
<evidence type="ECO:0000313" key="4">
    <source>
        <dbReference type="Proteomes" id="UP001327560"/>
    </source>
</evidence>
<dbReference type="SUPFAM" id="SSF53098">
    <property type="entry name" value="Ribonuclease H-like"/>
    <property type="match status" value="1"/>
</dbReference>
<dbReference type="PANTHER" id="PTHR23272">
    <property type="entry name" value="BED FINGER-RELATED"/>
    <property type="match status" value="1"/>
</dbReference>
<evidence type="ECO:0000313" key="3">
    <source>
        <dbReference type="EMBL" id="WOL18154.1"/>
    </source>
</evidence>
<protein>
    <submittedName>
        <fullName evidence="3">Zinc finger BED domain-containing protein RICESLEEPER 2-like</fullName>
    </submittedName>
</protein>
<organism evidence="3 4">
    <name type="scientific">Canna indica</name>
    <name type="common">Indian-shot</name>
    <dbReference type="NCBI Taxonomy" id="4628"/>
    <lineage>
        <taxon>Eukaryota</taxon>
        <taxon>Viridiplantae</taxon>
        <taxon>Streptophyta</taxon>
        <taxon>Embryophyta</taxon>
        <taxon>Tracheophyta</taxon>
        <taxon>Spermatophyta</taxon>
        <taxon>Magnoliopsida</taxon>
        <taxon>Liliopsida</taxon>
        <taxon>Zingiberales</taxon>
        <taxon>Cannaceae</taxon>
        <taxon>Canna</taxon>
    </lineage>
</organism>
<name>A0AAQ3L0C8_9LILI</name>
<dbReference type="PANTHER" id="PTHR23272:SF182">
    <property type="entry name" value="OS09G0381850 PROTEIN"/>
    <property type="match status" value="1"/>
</dbReference>